<proteinExistence type="predicted"/>
<sequence>MELKPLEVLRSPCCNPELNYNREELVCKKCRLVYPLEDDIPVILKEEAREK</sequence>
<name>A0A532VB68_UNCT6</name>
<reference evidence="1 2" key="1">
    <citation type="submission" date="2017-06" db="EMBL/GenBank/DDBJ databases">
        <title>Novel microbial phyla capable of carbon fixation and sulfur reduction in deep-sea sediments.</title>
        <authorList>
            <person name="Huang J."/>
            <person name="Baker B."/>
            <person name="Wang Y."/>
        </authorList>
    </citation>
    <scope>NUCLEOTIDE SEQUENCE [LARGE SCALE GENOMIC DNA]</scope>
    <source>
        <strain evidence="1">B3_TA06</strain>
    </source>
</reference>
<evidence type="ECO:0000313" key="1">
    <source>
        <dbReference type="EMBL" id="TKJ44450.1"/>
    </source>
</evidence>
<organism evidence="1 2">
    <name type="scientific">candidate division TA06 bacterium B3_TA06</name>
    <dbReference type="NCBI Taxonomy" id="2012487"/>
    <lineage>
        <taxon>Bacteria</taxon>
        <taxon>Bacteria division TA06</taxon>
    </lineage>
</organism>
<gene>
    <name evidence="1" type="ORF">CEE36_00035</name>
</gene>
<evidence type="ECO:0000313" key="2">
    <source>
        <dbReference type="Proteomes" id="UP000317778"/>
    </source>
</evidence>
<dbReference type="EMBL" id="NJBO01000001">
    <property type="protein sequence ID" value="TKJ44450.1"/>
    <property type="molecule type" value="Genomic_DNA"/>
</dbReference>
<comment type="caution">
    <text evidence="1">The sequence shown here is derived from an EMBL/GenBank/DDBJ whole genome shotgun (WGS) entry which is preliminary data.</text>
</comment>
<accession>A0A532VB68</accession>
<dbReference type="Gene3D" id="2.20.25.10">
    <property type="match status" value="1"/>
</dbReference>
<dbReference type="SUPFAM" id="SSF158997">
    <property type="entry name" value="Trm112p-like"/>
    <property type="match status" value="1"/>
</dbReference>
<dbReference type="Pfam" id="PF03966">
    <property type="entry name" value="Trm112p"/>
    <property type="match status" value="1"/>
</dbReference>
<dbReference type="GO" id="GO:0016301">
    <property type="term" value="F:kinase activity"/>
    <property type="evidence" value="ECO:0007669"/>
    <property type="project" value="UniProtKB-KW"/>
</dbReference>
<protein>
    <submittedName>
        <fullName evidence="1">Tetraacyldisaccharide 4'-kinase</fullName>
    </submittedName>
</protein>
<keyword evidence="1" id="KW-0808">Transferase</keyword>
<dbReference type="Proteomes" id="UP000317778">
    <property type="component" value="Unassembled WGS sequence"/>
</dbReference>
<dbReference type="InterPro" id="IPR005651">
    <property type="entry name" value="Trm112-like"/>
</dbReference>
<dbReference type="AlphaFoldDB" id="A0A532VB68"/>
<keyword evidence="1" id="KW-0418">Kinase</keyword>